<feature type="active site" evidence="5">
    <location>
        <position position="29"/>
    </location>
</feature>
<evidence type="ECO:0000256" key="5">
    <source>
        <dbReference type="PIRSR" id="PIRSR622684-1"/>
    </source>
</evidence>
<evidence type="ECO:0000256" key="6">
    <source>
        <dbReference type="PROSITE-ProRule" id="PRU00239"/>
    </source>
</evidence>
<dbReference type="PANTHER" id="PTHR10183:SF379">
    <property type="entry name" value="CALPAIN-5"/>
    <property type="match status" value="1"/>
</dbReference>
<keyword evidence="4" id="KW-0788">Thiol protease</keyword>
<comment type="caution">
    <text evidence="8">The sequence shown here is derived from an EMBL/GenBank/DDBJ whole genome shotgun (WGS) entry which is preliminary data.</text>
</comment>
<evidence type="ECO:0000313" key="8">
    <source>
        <dbReference type="EMBL" id="CAG9317152.1"/>
    </source>
</evidence>
<dbReference type="SUPFAM" id="SSF54001">
    <property type="entry name" value="Cysteine proteinases"/>
    <property type="match status" value="1"/>
</dbReference>
<protein>
    <recommendedName>
        <fullName evidence="7">Calpain catalytic domain-containing protein</fullName>
    </recommendedName>
</protein>
<dbReference type="PANTHER" id="PTHR10183">
    <property type="entry name" value="CALPAIN"/>
    <property type="match status" value="1"/>
</dbReference>
<keyword evidence="2" id="KW-0645">Protease</keyword>
<keyword evidence="3" id="KW-0378">Hydrolase</keyword>
<evidence type="ECO:0000256" key="4">
    <source>
        <dbReference type="ARBA" id="ARBA00022807"/>
    </source>
</evidence>
<dbReference type="InterPro" id="IPR022684">
    <property type="entry name" value="Calpain_cysteine_protease"/>
</dbReference>
<dbReference type="GO" id="GO:0006508">
    <property type="term" value="P:proteolysis"/>
    <property type="evidence" value="ECO:0007669"/>
    <property type="project" value="UniProtKB-KW"/>
</dbReference>
<dbReference type="Gene3D" id="3.90.70.10">
    <property type="entry name" value="Cysteine proteinases"/>
    <property type="match status" value="1"/>
</dbReference>
<dbReference type="InterPro" id="IPR038765">
    <property type="entry name" value="Papain-like_cys_pep_sf"/>
</dbReference>
<evidence type="ECO:0000313" key="9">
    <source>
        <dbReference type="Proteomes" id="UP001162131"/>
    </source>
</evidence>
<dbReference type="Pfam" id="PF00648">
    <property type="entry name" value="Peptidase_C2"/>
    <property type="match status" value="1"/>
</dbReference>
<comment type="similarity">
    <text evidence="1">Belongs to the peptidase C2 family.</text>
</comment>
<reference evidence="8" key="1">
    <citation type="submission" date="2021-09" db="EMBL/GenBank/DDBJ databases">
        <authorList>
            <consortium name="AG Swart"/>
            <person name="Singh M."/>
            <person name="Singh A."/>
            <person name="Seah K."/>
            <person name="Emmerich C."/>
        </authorList>
    </citation>
    <scope>NUCLEOTIDE SEQUENCE</scope>
    <source>
        <strain evidence="8">ATCC30299</strain>
    </source>
</reference>
<evidence type="ECO:0000256" key="2">
    <source>
        <dbReference type="ARBA" id="ARBA00022670"/>
    </source>
</evidence>
<feature type="domain" description="Calpain catalytic" evidence="7">
    <location>
        <begin position="24"/>
        <end position="109"/>
    </location>
</feature>
<accession>A0AAU9ITW4</accession>
<evidence type="ECO:0000256" key="1">
    <source>
        <dbReference type="ARBA" id="ARBA00007623"/>
    </source>
</evidence>
<comment type="caution">
    <text evidence="6">Lacks conserved residue(s) required for the propagation of feature annotation.</text>
</comment>
<dbReference type="AlphaFoldDB" id="A0AAU9ITW4"/>
<dbReference type="InterPro" id="IPR001300">
    <property type="entry name" value="Peptidase_C2_calpain_cat"/>
</dbReference>
<evidence type="ECO:0000256" key="3">
    <source>
        <dbReference type="ARBA" id="ARBA00022801"/>
    </source>
</evidence>
<feature type="active site" evidence="5">
    <location>
        <position position="53"/>
    </location>
</feature>
<keyword evidence="9" id="KW-1185">Reference proteome</keyword>
<name>A0AAU9ITW4_9CILI</name>
<dbReference type="EMBL" id="CAJZBQ010000018">
    <property type="protein sequence ID" value="CAG9317152.1"/>
    <property type="molecule type" value="Genomic_DNA"/>
</dbReference>
<proteinExistence type="inferred from homology"/>
<dbReference type="Proteomes" id="UP001162131">
    <property type="component" value="Unassembled WGS sequence"/>
</dbReference>
<evidence type="ECO:0000259" key="7">
    <source>
        <dbReference type="PROSITE" id="PS50203"/>
    </source>
</evidence>
<dbReference type="GO" id="GO:0004198">
    <property type="term" value="F:calcium-dependent cysteine-type endopeptidase activity"/>
    <property type="evidence" value="ECO:0007669"/>
    <property type="project" value="InterPro"/>
</dbReference>
<organism evidence="8 9">
    <name type="scientific">Blepharisma stoltei</name>
    <dbReference type="NCBI Taxonomy" id="1481888"/>
    <lineage>
        <taxon>Eukaryota</taxon>
        <taxon>Sar</taxon>
        <taxon>Alveolata</taxon>
        <taxon>Ciliophora</taxon>
        <taxon>Postciliodesmatophora</taxon>
        <taxon>Heterotrichea</taxon>
        <taxon>Heterotrichida</taxon>
        <taxon>Blepharismidae</taxon>
        <taxon>Blepharisma</taxon>
    </lineage>
</organism>
<sequence>MRKIGLFVLAVMKKMELKTVNPMGLVMGHAYAVIDTKEVTSRRGKEQILQIRNPWGNQEWKGDWSDSSDLWTPQLKKQCGWSNSDDGTFWIPFEDFAQYFVNVTICRVHDNYYYEGLHHTQGQGQFAVYKVTLSKPGSTYFITTQVDERRFNEEDGYQFSPARIIVGKLNQRKQGGKGRRLTFISGFCDIMQRDIWTMNELEVGTYLVYVQMDWIQDVTEDYGFSVYSESPVKLEDVTFQEKNFLYDVYTYNLAKQTVDPSLLSENIYFYEVERLGPGEDGKCMEGIMFDVIRNKSEDLIIELEVLHKSLENVELVGIYEGKDSYKIKLKPEEKKVVVKRQVILTEEIDCRVTKTKKIIAI</sequence>
<dbReference type="PROSITE" id="PS50203">
    <property type="entry name" value="CALPAIN_CAT"/>
    <property type="match status" value="1"/>
</dbReference>
<gene>
    <name evidence="8" type="ORF">BSTOLATCC_MIC18406</name>
</gene>